<evidence type="ECO:0000313" key="3">
    <source>
        <dbReference type="Proteomes" id="UP001314170"/>
    </source>
</evidence>
<dbReference type="SUPFAM" id="SSF54160">
    <property type="entry name" value="Chromo domain-like"/>
    <property type="match status" value="1"/>
</dbReference>
<dbReference type="Proteomes" id="UP001314170">
    <property type="component" value="Unassembled WGS sequence"/>
</dbReference>
<proteinExistence type="predicted"/>
<keyword evidence="3" id="KW-1185">Reference proteome</keyword>
<sequence length="90" mass="10632">MEGFNKDKFTLERVLDRRLYKTGNQARVKWLILWKGLGMENATWEDADFDSRPFSKFHTEQEVDDCYVNEFFDMLVLGVLSRNVDCLACD</sequence>
<feature type="domain" description="Chromo" evidence="1">
    <location>
        <begin position="9"/>
        <end position="45"/>
    </location>
</feature>
<organism evidence="2 3">
    <name type="scientific">Dovyalis caffra</name>
    <dbReference type="NCBI Taxonomy" id="77055"/>
    <lineage>
        <taxon>Eukaryota</taxon>
        <taxon>Viridiplantae</taxon>
        <taxon>Streptophyta</taxon>
        <taxon>Embryophyta</taxon>
        <taxon>Tracheophyta</taxon>
        <taxon>Spermatophyta</taxon>
        <taxon>Magnoliopsida</taxon>
        <taxon>eudicotyledons</taxon>
        <taxon>Gunneridae</taxon>
        <taxon>Pentapetalae</taxon>
        <taxon>rosids</taxon>
        <taxon>fabids</taxon>
        <taxon>Malpighiales</taxon>
        <taxon>Salicaceae</taxon>
        <taxon>Flacourtieae</taxon>
        <taxon>Dovyalis</taxon>
    </lineage>
</organism>
<dbReference type="PROSITE" id="PS50013">
    <property type="entry name" value="CHROMO_2"/>
    <property type="match status" value="1"/>
</dbReference>
<dbReference type="InterPro" id="IPR016197">
    <property type="entry name" value="Chromo-like_dom_sf"/>
</dbReference>
<evidence type="ECO:0000259" key="1">
    <source>
        <dbReference type="PROSITE" id="PS50013"/>
    </source>
</evidence>
<dbReference type="AlphaFoldDB" id="A0AAV1SPE4"/>
<dbReference type="Gene3D" id="2.40.50.40">
    <property type="match status" value="1"/>
</dbReference>
<protein>
    <recommendedName>
        <fullName evidence="1">Chromo domain-containing protein</fullName>
    </recommendedName>
</protein>
<comment type="caution">
    <text evidence="2">The sequence shown here is derived from an EMBL/GenBank/DDBJ whole genome shotgun (WGS) entry which is preliminary data.</text>
</comment>
<name>A0AAV1SPE4_9ROSI</name>
<dbReference type="Pfam" id="PF00385">
    <property type="entry name" value="Chromo"/>
    <property type="match status" value="1"/>
</dbReference>
<evidence type="ECO:0000313" key="2">
    <source>
        <dbReference type="EMBL" id="CAK7355541.1"/>
    </source>
</evidence>
<dbReference type="InterPro" id="IPR000953">
    <property type="entry name" value="Chromo/chromo_shadow_dom"/>
</dbReference>
<accession>A0AAV1SPE4</accession>
<dbReference type="EMBL" id="CAWUPB010001195">
    <property type="protein sequence ID" value="CAK7355541.1"/>
    <property type="molecule type" value="Genomic_DNA"/>
</dbReference>
<gene>
    <name evidence="2" type="ORF">DCAF_LOCUS25801</name>
</gene>
<reference evidence="2 3" key="1">
    <citation type="submission" date="2024-01" db="EMBL/GenBank/DDBJ databases">
        <authorList>
            <person name="Waweru B."/>
        </authorList>
    </citation>
    <scope>NUCLEOTIDE SEQUENCE [LARGE SCALE GENOMIC DNA]</scope>
</reference>
<dbReference type="InterPro" id="IPR023780">
    <property type="entry name" value="Chromo_domain"/>
</dbReference>